<organism evidence="1 2">
    <name type="scientific">Colletotrichum navitas</name>
    <dbReference type="NCBI Taxonomy" id="681940"/>
    <lineage>
        <taxon>Eukaryota</taxon>
        <taxon>Fungi</taxon>
        <taxon>Dikarya</taxon>
        <taxon>Ascomycota</taxon>
        <taxon>Pezizomycotina</taxon>
        <taxon>Sordariomycetes</taxon>
        <taxon>Hypocreomycetidae</taxon>
        <taxon>Glomerellales</taxon>
        <taxon>Glomerellaceae</taxon>
        <taxon>Colletotrichum</taxon>
        <taxon>Colletotrichum graminicola species complex</taxon>
    </lineage>
</organism>
<dbReference type="RefSeq" id="XP_060419339.1">
    <property type="nucleotide sequence ID" value="XM_060556694.1"/>
</dbReference>
<sequence length="118" mass="12527">MNDTGRNPFRFASICMHVAPHGGSRSGTTLSAVPLVPSRPCALPSVGFVPIQTVCPLATALPDVSGCHGKQIQHRIISNTFAAQMPTFGLTHPDPLAKVALPQRLLLLACLLNHCRVP</sequence>
<keyword evidence="2" id="KW-1185">Reference proteome</keyword>
<accession>A0AAD8QBK5</accession>
<evidence type="ECO:0000313" key="1">
    <source>
        <dbReference type="EMBL" id="KAK1598662.1"/>
    </source>
</evidence>
<dbReference type="AlphaFoldDB" id="A0AAD8QBK5"/>
<dbReference type="GeneID" id="85440934"/>
<evidence type="ECO:0000313" key="2">
    <source>
        <dbReference type="Proteomes" id="UP001230504"/>
    </source>
</evidence>
<protein>
    <submittedName>
        <fullName evidence="1">Uncharacterized protein</fullName>
    </submittedName>
</protein>
<comment type="caution">
    <text evidence="1">The sequence shown here is derived from an EMBL/GenBank/DDBJ whole genome shotgun (WGS) entry which is preliminary data.</text>
</comment>
<dbReference type="EMBL" id="JAHLJV010000004">
    <property type="protein sequence ID" value="KAK1598662.1"/>
    <property type="molecule type" value="Genomic_DNA"/>
</dbReference>
<gene>
    <name evidence="1" type="ORF">LY79DRAFT_537787</name>
</gene>
<name>A0AAD8QBK5_9PEZI</name>
<dbReference type="Proteomes" id="UP001230504">
    <property type="component" value="Unassembled WGS sequence"/>
</dbReference>
<reference evidence="1" key="1">
    <citation type="submission" date="2021-06" db="EMBL/GenBank/DDBJ databases">
        <title>Comparative genomics, transcriptomics and evolutionary studies reveal genomic signatures of adaptation to plant cell wall in hemibiotrophic fungi.</title>
        <authorList>
            <consortium name="DOE Joint Genome Institute"/>
            <person name="Baroncelli R."/>
            <person name="Diaz J.F."/>
            <person name="Benocci T."/>
            <person name="Peng M."/>
            <person name="Battaglia E."/>
            <person name="Haridas S."/>
            <person name="Andreopoulos W."/>
            <person name="Labutti K."/>
            <person name="Pangilinan J."/>
            <person name="Floch G.L."/>
            <person name="Makela M.R."/>
            <person name="Henrissat B."/>
            <person name="Grigoriev I.V."/>
            <person name="Crouch J.A."/>
            <person name="De Vries R.P."/>
            <person name="Sukno S.A."/>
            <person name="Thon M.R."/>
        </authorList>
    </citation>
    <scope>NUCLEOTIDE SEQUENCE</scope>
    <source>
        <strain evidence="1">CBS 125086</strain>
    </source>
</reference>
<proteinExistence type="predicted"/>